<gene>
    <name evidence="2" type="ORF">N5A92_00560</name>
</gene>
<reference evidence="2 3" key="1">
    <citation type="submission" date="2022-09" db="EMBL/GenBank/DDBJ databases">
        <title>Chelativorans salina sp. nov., a novel slightly halophilic bacterium isolated from a saline lake sediment enrichment.</title>
        <authorList>
            <person name="Gao L."/>
            <person name="Fang B.-Z."/>
            <person name="Li W.-J."/>
        </authorList>
    </citation>
    <scope>NUCLEOTIDE SEQUENCE [LARGE SCALE GENOMIC DNA]</scope>
    <source>
        <strain evidence="2 3">EGI FJ00035</strain>
    </source>
</reference>
<evidence type="ECO:0000256" key="1">
    <source>
        <dbReference type="SAM" id="Phobius"/>
    </source>
</evidence>
<organism evidence="2 3">
    <name type="scientific">Chelativorans salis</name>
    <dbReference type="NCBI Taxonomy" id="2978478"/>
    <lineage>
        <taxon>Bacteria</taxon>
        <taxon>Pseudomonadati</taxon>
        <taxon>Pseudomonadota</taxon>
        <taxon>Alphaproteobacteria</taxon>
        <taxon>Hyphomicrobiales</taxon>
        <taxon>Phyllobacteriaceae</taxon>
        <taxon>Chelativorans</taxon>
    </lineage>
</organism>
<keyword evidence="1" id="KW-1133">Transmembrane helix</keyword>
<dbReference type="Proteomes" id="UP001320831">
    <property type="component" value="Unassembled WGS sequence"/>
</dbReference>
<name>A0ABT2LGM1_9HYPH</name>
<keyword evidence="1" id="KW-0812">Transmembrane</keyword>
<evidence type="ECO:0000313" key="2">
    <source>
        <dbReference type="EMBL" id="MCT7373538.1"/>
    </source>
</evidence>
<dbReference type="Pfam" id="PF07386">
    <property type="entry name" value="DUF1499"/>
    <property type="match status" value="1"/>
</dbReference>
<feature type="transmembrane region" description="Helical" evidence="1">
    <location>
        <begin position="41"/>
        <end position="63"/>
    </location>
</feature>
<evidence type="ECO:0000313" key="3">
    <source>
        <dbReference type="Proteomes" id="UP001320831"/>
    </source>
</evidence>
<proteinExistence type="predicted"/>
<keyword evidence="3" id="KW-1185">Reference proteome</keyword>
<feature type="transmembrane region" description="Helical" evidence="1">
    <location>
        <begin position="75"/>
        <end position="98"/>
    </location>
</feature>
<sequence>MERRFSPAALWSRRLGAFSAMLFVVSGLSHRFGVLETVPFLWLLGLSGILALSGLLLAAAGFVQMWEHGLSGLKAAGLGALFSVLVLLLYAVSAYRFAVHPPLVDISTDISRPPQFLHATTLRAPPMNTLQSGRQENSLLQHEAYPQISGRRYEHARESVMEAVSALIAARRWRLLEPVPSAMGSSSVTVEVVAHSFLLGFPSDVAIRIEDRGNATYVDMRSASRYGRHDMGDNAQRITRFLNDLDRRMEALSDLSGGT</sequence>
<dbReference type="EMBL" id="JAOCZP010000001">
    <property type="protein sequence ID" value="MCT7373538.1"/>
    <property type="molecule type" value="Genomic_DNA"/>
</dbReference>
<dbReference type="InterPro" id="IPR010865">
    <property type="entry name" value="DUF1499"/>
</dbReference>
<accession>A0ABT2LGM1</accession>
<keyword evidence="1" id="KW-0472">Membrane</keyword>
<protein>
    <submittedName>
        <fullName evidence="2">DUF1499 domain-containing protein</fullName>
    </submittedName>
</protein>
<comment type="caution">
    <text evidence="2">The sequence shown here is derived from an EMBL/GenBank/DDBJ whole genome shotgun (WGS) entry which is preliminary data.</text>
</comment>